<dbReference type="EMBL" id="BAABDE010000020">
    <property type="protein sequence ID" value="GAA3806485.1"/>
    <property type="molecule type" value="Genomic_DNA"/>
</dbReference>
<sequence>MAPRNGRPIMGRLGKAPARVDRRTLNFAQYLHPTLPPAPTAKNWTDKVIDWQTLGNDQYGDCVEAAALHMEQNWSAYEGPQEFMPTEKEALDAYTALTGFQAGDPSTDQGTNMLDALKFWRNEGIGGNNVFGFAACEPGNTEHVRNAIELFGAAFVGLQLPYSAQGQNVWMVPPGGPVGPGQPNSWGGHCVPVIGYTPTQLICVTWGKLQPMTWRFFLSYCDEAYAVLSGQWADANRADPDGFTLSQLREDLAAIPG</sequence>
<keyword evidence="2" id="KW-1185">Reference proteome</keyword>
<accession>A0ABP7I178</accession>
<protein>
    <submittedName>
        <fullName evidence="1">Uncharacterized protein</fullName>
    </submittedName>
</protein>
<proteinExistence type="predicted"/>
<gene>
    <name evidence="1" type="ORF">GCM10022403_045670</name>
</gene>
<name>A0ABP7I178_9ACTN</name>
<organism evidence="1 2">
    <name type="scientific">Streptomyces coacervatus</name>
    <dbReference type="NCBI Taxonomy" id="647381"/>
    <lineage>
        <taxon>Bacteria</taxon>
        <taxon>Bacillati</taxon>
        <taxon>Actinomycetota</taxon>
        <taxon>Actinomycetes</taxon>
        <taxon>Kitasatosporales</taxon>
        <taxon>Streptomycetaceae</taxon>
        <taxon>Streptomyces</taxon>
    </lineage>
</organism>
<reference evidence="2" key="1">
    <citation type="journal article" date="2019" name="Int. J. Syst. Evol. Microbiol.">
        <title>The Global Catalogue of Microorganisms (GCM) 10K type strain sequencing project: providing services to taxonomists for standard genome sequencing and annotation.</title>
        <authorList>
            <consortium name="The Broad Institute Genomics Platform"/>
            <consortium name="The Broad Institute Genome Sequencing Center for Infectious Disease"/>
            <person name="Wu L."/>
            <person name="Ma J."/>
        </authorList>
    </citation>
    <scope>NUCLEOTIDE SEQUENCE [LARGE SCALE GENOMIC DNA]</scope>
    <source>
        <strain evidence="2">JCM 17138</strain>
    </source>
</reference>
<dbReference type="Proteomes" id="UP001501009">
    <property type="component" value="Unassembled WGS sequence"/>
</dbReference>
<evidence type="ECO:0000313" key="1">
    <source>
        <dbReference type="EMBL" id="GAA3806485.1"/>
    </source>
</evidence>
<dbReference type="RefSeq" id="WP_275776146.1">
    <property type="nucleotide sequence ID" value="NZ_BAABDE010000020.1"/>
</dbReference>
<evidence type="ECO:0000313" key="2">
    <source>
        <dbReference type="Proteomes" id="UP001501009"/>
    </source>
</evidence>
<comment type="caution">
    <text evidence="1">The sequence shown here is derived from an EMBL/GenBank/DDBJ whole genome shotgun (WGS) entry which is preliminary data.</text>
</comment>